<reference evidence="1" key="1">
    <citation type="submission" date="2020-11" db="EMBL/GenBank/DDBJ databases">
        <authorList>
            <consortium name="DOE Joint Genome Institute"/>
            <person name="Ahrendt S."/>
            <person name="Riley R."/>
            <person name="Andreopoulos W."/>
            <person name="LaButti K."/>
            <person name="Pangilinan J."/>
            <person name="Ruiz-duenas F.J."/>
            <person name="Barrasa J.M."/>
            <person name="Sanchez-Garcia M."/>
            <person name="Camarero S."/>
            <person name="Miyauchi S."/>
            <person name="Serrano A."/>
            <person name="Linde D."/>
            <person name="Babiker R."/>
            <person name="Drula E."/>
            <person name="Ayuso-Fernandez I."/>
            <person name="Pacheco R."/>
            <person name="Padilla G."/>
            <person name="Ferreira P."/>
            <person name="Barriuso J."/>
            <person name="Kellner H."/>
            <person name="Castanera R."/>
            <person name="Alfaro M."/>
            <person name="Ramirez L."/>
            <person name="Pisabarro A.G."/>
            <person name="Kuo A."/>
            <person name="Tritt A."/>
            <person name="Lipzen A."/>
            <person name="He G."/>
            <person name="Yan M."/>
            <person name="Ng V."/>
            <person name="Cullen D."/>
            <person name="Martin F."/>
            <person name="Rosso M.-N."/>
            <person name="Henrissat B."/>
            <person name="Hibbett D."/>
            <person name="Martinez A.T."/>
            <person name="Grigoriev I.V."/>
        </authorList>
    </citation>
    <scope>NUCLEOTIDE SEQUENCE</scope>
    <source>
        <strain evidence="1">AH 44721</strain>
    </source>
</reference>
<name>A0A9P5N8V7_GYMJU</name>
<comment type="caution">
    <text evidence="1">The sequence shown here is derived from an EMBL/GenBank/DDBJ whole genome shotgun (WGS) entry which is preliminary data.</text>
</comment>
<keyword evidence="2" id="KW-1185">Reference proteome</keyword>
<protein>
    <submittedName>
        <fullName evidence="1">Uncharacterized protein</fullName>
    </submittedName>
</protein>
<accession>A0A9P5N8V7</accession>
<dbReference type="AlphaFoldDB" id="A0A9P5N8V7"/>
<organism evidence="1 2">
    <name type="scientific">Gymnopilus junonius</name>
    <name type="common">Spectacular rustgill mushroom</name>
    <name type="synonym">Gymnopilus spectabilis subsp. junonius</name>
    <dbReference type="NCBI Taxonomy" id="109634"/>
    <lineage>
        <taxon>Eukaryota</taxon>
        <taxon>Fungi</taxon>
        <taxon>Dikarya</taxon>
        <taxon>Basidiomycota</taxon>
        <taxon>Agaricomycotina</taxon>
        <taxon>Agaricomycetes</taxon>
        <taxon>Agaricomycetidae</taxon>
        <taxon>Agaricales</taxon>
        <taxon>Agaricineae</taxon>
        <taxon>Hymenogastraceae</taxon>
        <taxon>Gymnopilus</taxon>
    </lineage>
</organism>
<proteinExistence type="predicted"/>
<evidence type="ECO:0000313" key="1">
    <source>
        <dbReference type="EMBL" id="KAF8875349.1"/>
    </source>
</evidence>
<gene>
    <name evidence="1" type="ORF">CPB84DRAFT_1752709</name>
</gene>
<sequence>MRRGQGDALITRGDSHDRHLHFGIFVSLVRTCRRAQKVPNFELRSSARPHEADKYPKVEVATERAELHSTASSDASVWSIRVGWQNKNAFDPYFCAPSPTGGRETLGAMKLWVWRGRRDCCVSNQVRTCGRADCAEGRTLEIRNVLDGRRGGLSKFGTF</sequence>
<evidence type="ECO:0000313" key="2">
    <source>
        <dbReference type="Proteomes" id="UP000724874"/>
    </source>
</evidence>
<dbReference type="EMBL" id="JADNYJ010000198">
    <property type="protein sequence ID" value="KAF8875349.1"/>
    <property type="molecule type" value="Genomic_DNA"/>
</dbReference>
<dbReference type="Proteomes" id="UP000724874">
    <property type="component" value="Unassembled WGS sequence"/>
</dbReference>